<feature type="domain" description="GH15-like" evidence="1">
    <location>
        <begin position="167"/>
        <end position="212"/>
    </location>
</feature>
<dbReference type="InterPro" id="IPR011613">
    <property type="entry name" value="GH15-like"/>
</dbReference>
<organism evidence="3 4">
    <name type="scientific">Jatrophihabitans lederbergiae</name>
    <dbReference type="NCBI Taxonomy" id="3075547"/>
    <lineage>
        <taxon>Bacteria</taxon>
        <taxon>Bacillati</taxon>
        <taxon>Actinomycetota</taxon>
        <taxon>Actinomycetes</taxon>
        <taxon>Jatrophihabitantales</taxon>
        <taxon>Jatrophihabitantaceae</taxon>
        <taxon>Jatrophihabitans</taxon>
    </lineage>
</organism>
<reference evidence="4" key="1">
    <citation type="submission" date="2023-07" db="EMBL/GenBank/DDBJ databases">
        <title>30 novel species of actinomycetes from the DSMZ collection.</title>
        <authorList>
            <person name="Nouioui I."/>
        </authorList>
    </citation>
    <scope>NUCLEOTIDE SEQUENCE [LARGE SCALE GENOMIC DNA]</scope>
    <source>
        <strain evidence="4">DSM 44399</strain>
    </source>
</reference>
<comment type="caution">
    <text evidence="3">The sequence shown here is derived from an EMBL/GenBank/DDBJ whole genome shotgun (WGS) entry which is preliminary data.</text>
</comment>
<dbReference type="Pfam" id="PF00723">
    <property type="entry name" value="Glyco_hydro_15"/>
    <property type="match status" value="1"/>
</dbReference>
<dbReference type="InterPro" id="IPR008928">
    <property type="entry name" value="6-hairpin_glycosidase_sf"/>
</dbReference>
<dbReference type="SUPFAM" id="SSF48208">
    <property type="entry name" value="Six-hairpin glycosidases"/>
    <property type="match status" value="1"/>
</dbReference>
<name>A0ABU2JI22_9ACTN</name>
<keyword evidence="4" id="KW-1185">Reference proteome</keyword>
<gene>
    <name evidence="3" type="ORF">RM423_25045</name>
</gene>
<feature type="domain" description="Trehalase-like N-terminal" evidence="2">
    <location>
        <begin position="1"/>
        <end position="103"/>
    </location>
</feature>
<dbReference type="PANTHER" id="PTHR31616">
    <property type="entry name" value="TREHALASE"/>
    <property type="match status" value="1"/>
</dbReference>
<feature type="non-terminal residue" evidence="3">
    <location>
        <position position="1"/>
    </location>
</feature>
<sequence>AGHWTIAPAAGGVCTTRRYIEDTLVLETEWRSREGTVRVTDFMPPRGHAPDVVRIVEGIHGTVAMRSQLRLRFDYGRVLPWVRHHGDRMEAIAGPDRVRLRTPAPLQGRDLATVSEFTVRAGERVPFVLTWNPSHEPPPKPVDAEHALTDTVTFWKHWAQRGTPVHGPYRDAITRSLLTLKALTYQPTGGIVAAATTSLPEQIGGPRNWDYR</sequence>
<accession>A0ABU2JI22</accession>
<protein>
    <submittedName>
        <fullName evidence="3">DUF5911 domain-containing protein</fullName>
    </submittedName>
</protein>
<evidence type="ECO:0000313" key="3">
    <source>
        <dbReference type="EMBL" id="MDT0264614.1"/>
    </source>
</evidence>
<dbReference type="EMBL" id="JAVREH010000211">
    <property type="protein sequence ID" value="MDT0264614.1"/>
    <property type="molecule type" value="Genomic_DNA"/>
</dbReference>
<dbReference type="Gene3D" id="1.50.10.10">
    <property type="match status" value="1"/>
</dbReference>
<evidence type="ECO:0000259" key="1">
    <source>
        <dbReference type="Pfam" id="PF00723"/>
    </source>
</evidence>
<proteinExistence type="predicted"/>
<evidence type="ECO:0000313" key="4">
    <source>
        <dbReference type="Proteomes" id="UP001183176"/>
    </source>
</evidence>
<dbReference type="Pfam" id="PF19291">
    <property type="entry name" value="TREH_N"/>
    <property type="match status" value="1"/>
</dbReference>
<dbReference type="InterPro" id="IPR045582">
    <property type="entry name" value="Trehalase-like_N"/>
</dbReference>
<dbReference type="InterPro" id="IPR012341">
    <property type="entry name" value="6hp_glycosidase-like_sf"/>
</dbReference>
<dbReference type="RefSeq" id="WP_311425743.1">
    <property type="nucleotide sequence ID" value="NZ_JAVREH010000211.1"/>
</dbReference>
<feature type="non-terminal residue" evidence="3">
    <location>
        <position position="212"/>
    </location>
</feature>
<evidence type="ECO:0000259" key="2">
    <source>
        <dbReference type="Pfam" id="PF19291"/>
    </source>
</evidence>
<dbReference type="PANTHER" id="PTHR31616:SF0">
    <property type="entry name" value="GLUCAN 1,4-ALPHA-GLUCOSIDASE"/>
    <property type="match status" value="1"/>
</dbReference>
<dbReference type="Proteomes" id="UP001183176">
    <property type="component" value="Unassembled WGS sequence"/>
</dbReference>